<keyword evidence="10" id="KW-1185">Reference proteome</keyword>
<evidence type="ECO:0000256" key="7">
    <source>
        <dbReference type="RuleBase" id="RU366006"/>
    </source>
</evidence>
<dbReference type="STRING" id="472175.EL18_01121"/>
<dbReference type="PATRIC" id="fig|472175.3.peg.1129"/>
<dbReference type="InterPro" id="IPR029065">
    <property type="entry name" value="Enolase_C-like"/>
</dbReference>
<dbReference type="GO" id="GO:0016855">
    <property type="term" value="F:racemase and epimerase activity, acting on amino acids and derivatives"/>
    <property type="evidence" value="ECO:0007669"/>
    <property type="project" value="UniProtKB-UniRule"/>
</dbReference>
<name>A0A084UAV6_9HYPH</name>
<evidence type="ECO:0000256" key="2">
    <source>
        <dbReference type="ARBA" id="ARBA00022723"/>
    </source>
</evidence>
<feature type="binding site" evidence="6">
    <location>
        <position position="201"/>
    </location>
    <ligand>
        <name>Mg(2+)</name>
        <dbReference type="ChEBI" id="CHEBI:18420"/>
    </ligand>
</feature>
<feature type="binding site" evidence="6">
    <location>
        <position position="224"/>
    </location>
    <ligand>
        <name>Mg(2+)</name>
        <dbReference type="ChEBI" id="CHEBI:18420"/>
    </ligand>
</feature>
<dbReference type="InterPro" id="IPR013341">
    <property type="entry name" value="Mandelate_racemase_N_dom"/>
</dbReference>
<dbReference type="Pfam" id="PF02746">
    <property type="entry name" value="MR_MLE_N"/>
    <property type="match status" value="1"/>
</dbReference>
<dbReference type="Pfam" id="PF13378">
    <property type="entry name" value="MR_MLE_C"/>
    <property type="match status" value="1"/>
</dbReference>
<dbReference type="Gene3D" id="3.20.20.120">
    <property type="entry name" value="Enolase-like C-terminal domain"/>
    <property type="match status" value="1"/>
</dbReference>
<dbReference type="InterPro" id="IPR029017">
    <property type="entry name" value="Enolase-like_N"/>
</dbReference>
<dbReference type="SFLD" id="SFLDG00180">
    <property type="entry name" value="muconate_cycloisomerase"/>
    <property type="match status" value="1"/>
</dbReference>
<dbReference type="AlphaFoldDB" id="A0A084UAV6"/>
<evidence type="ECO:0000256" key="6">
    <source>
        <dbReference type="PIRSR" id="PIRSR634603-3"/>
    </source>
</evidence>
<comment type="caution">
    <text evidence="9">The sequence shown here is derived from an EMBL/GenBank/DDBJ whole genome shotgun (WGS) entry which is preliminary data.</text>
</comment>
<dbReference type="CDD" id="cd03319">
    <property type="entry name" value="L-Ala-DL-Glu_epimerase"/>
    <property type="match status" value="1"/>
</dbReference>
<dbReference type="SFLD" id="SFLDS00001">
    <property type="entry name" value="Enolase"/>
    <property type="match status" value="1"/>
</dbReference>
<evidence type="ECO:0000256" key="4">
    <source>
        <dbReference type="ARBA" id="ARBA00023235"/>
    </source>
</evidence>
<keyword evidence="3 6" id="KW-0460">Magnesium</keyword>
<dbReference type="EMBL" id="JMQM01000001">
    <property type="protein sequence ID" value="KFB10092.1"/>
    <property type="molecule type" value="Genomic_DNA"/>
</dbReference>
<dbReference type="Proteomes" id="UP000053675">
    <property type="component" value="Unassembled WGS sequence"/>
</dbReference>
<proteinExistence type="inferred from homology"/>
<dbReference type="SFLD" id="SFLDF00010">
    <property type="entry name" value="dipeptide_epimerase"/>
    <property type="match status" value="1"/>
</dbReference>
<dbReference type="InterPro" id="IPR034603">
    <property type="entry name" value="Dipeptide_epimerase"/>
</dbReference>
<dbReference type="SUPFAM" id="SSF54826">
    <property type="entry name" value="Enolase N-terminal domain-like"/>
    <property type="match status" value="1"/>
</dbReference>
<accession>A0A084UAV6</accession>
<evidence type="ECO:0000256" key="3">
    <source>
        <dbReference type="ARBA" id="ARBA00022842"/>
    </source>
</evidence>
<evidence type="ECO:0000313" key="10">
    <source>
        <dbReference type="Proteomes" id="UP000053675"/>
    </source>
</evidence>
<dbReference type="InterPro" id="IPR036849">
    <property type="entry name" value="Enolase-like_C_sf"/>
</dbReference>
<dbReference type="NCBIfam" id="NF042940">
    <property type="entry name" value="racemase_DgcA"/>
    <property type="match status" value="1"/>
</dbReference>
<dbReference type="SMART" id="SM00922">
    <property type="entry name" value="MR_MLE"/>
    <property type="match status" value="1"/>
</dbReference>
<dbReference type="RefSeq" id="WP_036480634.1">
    <property type="nucleotide sequence ID" value="NZ_JMQM01000001.1"/>
</dbReference>
<feature type="active site" description="Proton acceptor; specific for (S)-substrate epimerization" evidence="5">
    <location>
        <position position="246"/>
    </location>
</feature>
<evidence type="ECO:0000259" key="8">
    <source>
        <dbReference type="SMART" id="SM00922"/>
    </source>
</evidence>
<dbReference type="InterPro" id="IPR034593">
    <property type="entry name" value="DgoD-like"/>
</dbReference>
<dbReference type="eggNOG" id="COG4948">
    <property type="taxonomic scope" value="Bacteria"/>
</dbReference>
<protein>
    <recommendedName>
        <fullName evidence="7">Dipeptide epimerase</fullName>
        <ecNumber evidence="7">5.1.1.-</ecNumber>
    </recommendedName>
</protein>
<dbReference type="GO" id="GO:0046872">
    <property type="term" value="F:metal ion binding"/>
    <property type="evidence" value="ECO:0007669"/>
    <property type="project" value="UniProtKB-KW"/>
</dbReference>
<dbReference type="EC" id="5.1.1.-" evidence="7"/>
<dbReference type="SUPFAM" id="SSF51604">
    <property type="entry name" value="Enolase C-terminal domain-like"/>
    <property type="match status" value="1"/>
</dbReference>
<comment type="cofactor">
    <cofactor evidence="6 7">
        <name>Mg(2+)</name>
        <dbReference type="ChEBI" id="CHEBI:18420"/>
    </cofactor>
    <text evidence="6 7">Binds 1 Mg(2+) ion per subunit.</text>
</comment>
<sequence length="327" mass="34881">MSYSMKVEIERFPIAGVFRIARGARTEAQVVTCTISCGDAVGHGECVPYPRYDETVDSVIAQIEKARTLIEGGLSRKELLEAMPAGAARNAVDCALWDVEAKISGKRVYEHVCDTPLRPVTTAATISLGTVDEMAEAARGQAMRPLLKVKVGAENDAARIHAVAASAPNSRLIIDANEGWTEDNIRENLLACAEHKVALVEQPLPAGGDAILAQIPHPVPVCADESLHTAEDLPDLKGRYDAVNIKLDKTGGLTAAITLHREARAQGFSIMIGCMVGSSLAMAPAMLLAQDADFVDLDGPLLLKQDREPGLKYTGSVVSPPLPELWG</sequence>
<dbReference type="InterPro" id="IPR013342">
    <property type="entry name" value="Mandelate_racemase_C"/>
</dbReference>
<keyword evidence="4 7" id="KW-0413">Isomerase</keyword>
<feature type="active site" description="Proton acceptor; specific for (R)-substrate epimerization" evidence="5">
    <location>
        <position position="150"/>
    </location>
</feature>
<evidence type="ECO:0000256" key="5">
    <source>
        <dbReference type="PIRSR" id="PIRSR634603-1"/>
    </source>
</evidence>
<reference evidence="9 10" key="1">
    <citation type="submission" date="2014-05" db="EMBL/GenBank/DDBJ databases">
        <title>Draft Genome Sequence of Nitratireductor basaltis Strain UMTGB225, A Marine Bacterium Isolated from Green Barrel Tunicate.</title>
        <authorList>
            <person name="Gan H.Y."/>
        </authorList>
    </citation>
    <scope>NUCLEOTIDE SEQUENCE [LARGE SCALE GENOMIC DNA]</scope>
    <source>
        <strain evidence="9 10">UMTGB225</strain>
    </source>
</reference>
<gene>
    <name evidence="9" type="ORF">EL18_01121</name>
</gene>
<organism evidence="9 10">
    <name type="scientific">Nitratireductor basaltis</name>
    <dbReference type="NCBI Taxonomy" id="472175"/>
    <lineage>
        <taxon>Bacteria</taxon>
        <taxon>Pseudomonadati</taxon>
        <taxon>Pseudomonadota</taxon>
        <taxon>Alphaproteobacteria</taxon>
        <taxon>Hyphomicrobiales</taxon>
        <taxon>Phyllobacteriaceae</taxon>
        <taxon>Nitratireductor</taxon>
    </lineage>
</organism>
<keyword evidence="2 6" id="KW-0479">Metal-binding</keyword>
<dbReference type="PANTHER" id="PTHR48080:SF3">
    <property type="entry name" value="ENOLASE SUPERFAMILY MEMBER DDB_G0284701"/>
    <property type="match status" value="1"/>
</dbReference>
<dbReference type="Gene3D" id="3.30.390.10">
    <property type="entry name" value="Enolase-like, N-terminal domain"/>
    <property type="match status" value="1"/>
</dbReference>
<evidence type="ECO:0000256" key="1">
    <source>
        <dbReference type="ARBA" id="ARBA00008031"/>
    </source>
</evidence>
<feature type="domain" description="Mandelate racemase/muconate lactonizing enzyme C-terminal" evidence="8">
    <location>
        <begin position="131"/>
        <end position="222"/>
    </location>
</feature>
<dbReference type="PANTHER" id="PTHR48080">
    <property type="entry name" value="D-GALACTONATE DEHYDRATASE-RELATED"/>
    <property type="match status" value="1"/>
</dbReference>
<feature type="binding site" evidence="6">
    <location>
        <position position="175"/>
    </location>
    <ligand>
        <name>Mg(2+)</name>
        <dbReference type="ChEBI" id="CHEBI:18420"/>
    </ligand>
</feature>
<evidence type="ECO:0000313" key="9">
    <source>
        <dbReference type="EMBL" id="KFB10092.1"/>
    </source>
</evidence>
<dbReference type="OrthoDB" id="9782675at2"/>
<comment type="similarity">
    <text evidence="1 7">Belongs to the mandelate racemase/muconate lactonizing enzyme family.</text>
</comment>